<gene>
    <name evidence="2" type="ORF">SAMN05421837_107360</name>
</gene>
<feature type="domain" description="Prolyl 4-hydroxylase alpha subunit Fe(2+) 2OG dioxygenase" evidence="1">
    <location>
        <begin position="101"/>
        <end position="194"/>
    </location>
</feature>
<evidence type="ECO:0000259" key="1">
    <source>
        <dbReference type="Pfam" id="PF13640"/>
    </source>
</evidence>
<evidence type="ECO:0000313" key="2">
    <source>
        <dbReference type="EMBL" id="SEF34389.1"/>
    </source>
</evidence>
<dbReference type="InterPro" id="IPR044862">
    <property type="entry name" value="Pro_4_hyd_alph_FE2OG_OXY"/>
</dbReference>
<organism evidence="2 3">
    <name type="scientific">Amycolatopsis pretoriensis</name>
    <dbReference type="NCBI Taxonomy" id="218821"/>
    <lineage>
        <taxon>Bacteria</taxon>
        <taxon>Bacillati</taxon>
        <taxon>Actinomycetota</taxon>
        <taxon>Actinomycetes</taxon>
        <taxon>Pseudonocardiales</taxon>
        <taxon>Pseudonocardiaceae</taxon>
        <taxon>Amycolatopsis</taxon>
    </lineage>
</organism>
<accession>A0A1H5R7U7</accession>
<dbReference type="Proteomes" id="UP000198878">
    <property type="component" value="Unassembled WGS sequence"/>
</dbReference>
<dbReference type="RefSeq" id="WP_086674061.1">
    <property type="nucleotide sequence ID" value="NZ_FNUJ01000007.1"/>
</dbReference>
<evidence type="ECO:0000313" key="3">
    <source>
        <dbReference type="Proteomes" id="UP000198878"/>
    </source>
</evidence>
<proteinExistence type="predicted"/>
<dbReference type="Pfam" id="PF13640">
    <property type="entry name" value="2OG-FeII_Oxy_3"/>
    <property type="match status" value="1"/>
</dbReference>
<sequence>MFSDPATFRTAEPFPHVVIDDLWDAARLRAIAAEFPPATDPRWVTYPDPKERGKRCGGPDMWGPETHRWFSDMRTPEMARELETLTGIQSLSADTLGGGMHMTSDGGRLASHVDFNIHPHDPTRERRVNVLVFLNPLWRNEWGGALVLGEHRDVEITPTFNRTVIFETSDRSWHGHPDPIAGEHHRKSLACYFYAPRRTEASNPHSTIWR</sequence>
<keyword evidence="3" id="KW-1185">Reference proteome</keyword>
<dbReference type="OrthoDB" id="9783171at2"/>
<dbReference type="STRING" id="218821.SAMN05421837_107360"/>
<name>A0A1H5R7U7_9PSEU</name>
<dbReference type="AlphaFoldDB" id="A0A1H5R7U7"/>
<dbReference type="EMBL" id="FNUJ01000007">
    <property type="protein sequence ID" value="SEF34389.1"/>
    <property type="molecule type" value="Genomic_DNA"/>
</dbReference>
<dbReference type="Gene3D" id="2.60.120.620">
    <property type="entry name" value="q2cbj1_9rhob like domain"/>
    <property type="match status" value="1"/>
</dbReference>
<reference evidence="3" key="1">
    <citation type="submission" date="2016-10" db="EMBL/GenBank/DDBJ databases">
        <authorList>
            <person name="Varghese N."/>
            <person name="Submissions S."/>
        </authorList>
    </citation>
    <scope>NUCLEOTIDE SEQUENCE [LARGE SCALE GENOMIC DNA]</scope>
    <source>
        <strain evidence="3">DSM 44654</strain>
    </source>
</reference>
<protein>
    <submittedName>
        <fullName evidence="2">2OG-Fe(II) oxygenase superfamily protein</fullName>
    </submittedName>
</protein>